<name>A0ACC2HC57_DALPE</name>
<evidence type="ECO:0000313" key="2">
    <source>
        <dbReference type="Proteomes" id="UP001157502"/>
    </source>
</evidence>
<proteinExistence type="predicted"/>
<sequence>MLNTKQKYLHYYYPGEPLQDSNFENITKSYLDQISGRKTTLSRSLQIPEEVH</sequence>
<accession>A0ACC2HC57</accession>
<dbReference type="Proteomes" id="UP001157502">
    <property type="component" value="Chromosome 3"/>
</dbReference>
<evidence type="ECO:0000313" key="1">
    <source>
        <dbReference type="EMBL" id="KAJ8013519.1"/>
    </source>
</evidence>
<keyword evidence="2" id="KW-1185">Reference proteome</keyword>
<protein>
    <submittedName>
        <fullName evidence="1">Uncharacterized protein</fullName>
    </submittedName>
</protein>
<comment type="caution">
    <text evidence="1">The sequence shown here is derived from an EMBL/GenBank/DDBJ whole genome shotgun (WGS) entry which is preliminary data.</text>
</comment>
<feature type="non-terminal residue" evidence="1">
    <location>
        <position position="52"/>
    </location>
</feature>
<dbReference type="EMBL" id="CM055730">
    <property type="protein sequence ID" value="KAJ8013519.1"/>
    <property type="molecule type" value="Genomic_DNA"/>
</dbReference>
<reference evidence="1" key="1">
    <citation type="submission" date="2021-05" db="EMBL/GenBank/DDBJ databases">
        <authorList>
            <person name="Pan Q."/>
            <person name="Jouanno E."/>
            <person name="Zahm M."/>
            <person name="Klopp C."/>
            <person name="Cabau C."/>
            <person name="Louis A."/>
            <person name="Berthelot C."/>
            <person name="Parey E."/>
            <person name="Roest Crollius H."/>
            <person name="Montfort J."/>
            <person name="Robinson-Rechavi M."/>
            <person name="Bouchez O."/>
            <person name="Lampietro C."/>
            <person name="Lopez Roques C."/>
            <person name="Donnadieu C."/>
            <person name="Postlethwait J."/>
            <person name="Bobe J."/>
            <person name="Dillon D."/>
            <person name="Chandos A."/>
            <person name="von Hippel F."/>
            <person name="Guiguen Y."/>
        </authorList>
    </citation>
    <scope>NUCLEOTIDE SEQUENCE</scope>
    <source>
        <strain evidence="1">YG-Jan2019</strain>
    </source>
</reference>
<organism evidence="1 2">
    <name type="scientific">Dallia pectoralis</name>
    <name type="common">Alaska blackfish</name>
    <dbReference type="NCBI Taxonomy" id="75939"/>
    <lineage>
        <taxon>Eukaryota</taxon>
        <taxon>Metazoa</taxon>
        <taxon>Chordata</taxon>
        <taxon>Craniata</taxon>
        <taxon>Vertebrata</taxon>
        <taxon>Euteleostomi</taxon>
        <taxon>Actinopterygii</taxon>
        <taxon>Neopterygii</taxon>
        <taxon>Teleostei</taxon>
        <taxon>Protacanthopterygii</taxon>
        <taxon>Esociformes</taxon>
        <taxon>Umbridae</taxon>
        <taxon>Dallia</taxon>
    </lineage>
</organism>
<gene>
    <name evidence="1" type="ORF">DPEC_G00030620</name>
</gene>